<dbReference type="Proteomes" id="UP000050469">
    <property type="component" value="Unassembled WGS sequence"/>
</dbReference>
<evidence type="ECO:0000259" key="1">
    <source>
        <dbReference type="Pfam" id="PF26079"/>
    </source>
</evidence>
<sequence length="86" mass="9471">MYMCWRRCRSRWFTPDTSAVRSAVEAQLLDLHNREGGLGETLLLTHIAEAISRATGETDHVLISPVANVTAAANQLLTFGGIQWSS</sequence>
<evidence type="ECO:0000313" key="2">
    <source>
        <dbReference type="EMBL" id="KPX55860.1"/>
    </source>
</evidence>
<dbReference type="Pfam" id="PF26079">
    <property type="entry name" value="Baseplate_J_C"/>
    <property type="match status" value="1"/>
</dbReference>
<reference evidence="2 3" key="1">
    <citation type="submission" date="2015-09" db="EMBL/GenBank/DDBJ databases">
        <title>Genome announcement of multiple Pseudomonas syringae strains.</title>
        <authorList>
            <person name="Thakur S."/>
            <person name="Wang P.W."/>
            <person name="Gong Y."/>
            <person name="Weir B.S."/>
            <person name="Guttman D.S."/>
        </authorList>
    </citation>
    <scope>NUCLEOTIDE SEQUENCE [LARGE SCALE GENOMIC DNA]</scope>
    <source>
        <strain evidence="2 3">ICMP7840</strain>
    </source>
</reference>
<accession>A0A0P9TF32</accession>
<dbReference type="PATRIC" id="fig|251724.3.peg.2357"/>
<protein>
    <submittedName>
        <fullName evidence="2">Baseplate J-like protein</fullName>
    </submittedName>
</protein>
<gene>
    <name evidence="2" type="ORF">ALO53_01750</name>
</gene>
<feature type="domain" description="Baseplate J-like C-terminal" evidence="1">
    <location>
        <begin position="14"/>
        <end position="85"/>
    </location>
</feature>
<name>A0A0P9TF32_PSEA0</name>
<dbReference type="EMBL" id="LJQO01000566">
    <property type="protein sequence ID" value="KPX55860.1"/>
    <property type="molecule type" value="Genomic_DNA"/>
</dbReference>
<dbReference type="InterPro" id="IPR058530">
    <property type="entry name" value="Baseplate_J-like_C"/>
</dbReference>
<organism evidence="2 3">
    <name type="scientific">Pseudomonas amygdali pv. photiniae</name>
    <dbReference type="NCBI Taxonomy" id="251724"/>
    <lineage>
        <taxon>Bacteria</taxon>
        <taxon>Pseudomonadati</taxon>
        <taxon>Pseudomonadota</taxon>
        <taxon>Gammaproteobacteria</taxon>
        <taxon>Pseudomonadales</taxon>
        <taxon>Pseudomonadaceae</taxon>
        <taxon>Pseudomonas</taxon>
        <taxon>Pseudomonas amygdali</taxon>
    </lineage>
</organism>
<comment type="caution">
    <text evidence="2">The sequence shown here is derived from an EMBL/GenBank/DDBJ whole genome shotgun (WGS) entry which is preliminary data.</text>
</comment>
<evidence type="ECO:0000313" key="3">
    <source>
        <dbReference type="Proteomes" id="UP000050469"/>
    </source>
</evidence>
<proteinExistence type="predicted"/>
<dbReference type="AlphaFoldDB" id="A0A0P9TF32"/>